<evidence type="ECO:0000256" key="1">
    <source>
        <dbReference type="SAM" id="SignalP"/>
    </source>
</evidence>
<reference evidence="2" key="2">
    <citation type="submission" date="2020-09" db="EMBL/GenBank/DDBJ databases">
        <authorList>
            <person name="Sun Q."/>
            <person name="Kim S."/>
        </authorList>
    </citation>
    <scope>NUCLEOTIDE SEQUENCE</scope>
    <source>
        <strain evidence="2">KCTC 12368</strain>
    </source>
</reference>
<reference evidence="2" key="1">
    <citation type="journal article" date="2014" name="Int. J. Syst. Evol. Microbiol.">
        <title>Complete genome sequence of Corynebacterium casei LMG S-19264T (=DSM 44701T), isolated from a smear-ripened cheese.</title>
        <authorList>
            <consortium name="US DOE Joint Genome Institute (JGI-PGF)"/>
            <person name="Walter F."/>
            <person name="Albersmeier A."/>
            <person name="Kalinowski J."/>
            <person name="Ruckert C."/>
        </authorList>
    </citation>
    <scope>NUCLEOTIDE SEQUENCE</scope>
    <source>
        <strain evidence="2">KCTC 12368</strain>
    </source>
</reference>
<gene>
    <name evidence="2" type="ORF">GCM10007049_07350</name>
</gene>
<dbReference type="AlphaFoldDB" id="A0A918PQ15"/>
<name>A0A918PQ15_9BACT</name>
<evidence type="ECO:0000313" key="3">
    <source>
        <dbReference type="Proteomes" id="UP000619457"/>
    </source>
</evidence>
<organism evidence="2 3">
    <name type="scientific">Echinicola pacifica</name>
    <dbReference type="NCBI Taxonomy" id="346377"/>
    <lineage>
        <taxon>Bacteria</taxon>
        <taxon>Pseudomonadati</taxon>
        <taxon>Bacteroidota</taxon>
        <taxon>Cytophagia</taxon>
        <taxon>Cytophagales</taxon>
        <taxon>Cyclobacteriaceae</taxon>
        <taxon>Echinicola</taxon>
    </lineage>
</organism>
<evidence type="ECO:0000313" key="2">
    <source>
        <dbReference type="EMBL" id="GGZ17389.1"/>
    </source>
</evidence>
<protein>
    <recommendedName>
        <fullName evidence="4">DKNYY family protein</fullName>
    </recommendedName>
</protein>
<comment type="caution">
    <text evidence="2">The sequence shown here is derived from an EMBL/GenBank/DDBJ whole genome shotgun (WGS) entry which is preliminary data.</text>
</comment>
<keyword evidence="1" id="KW-0732">Signal</keyword>
<evidence type="ECO:0008006" key="4">
    <source>
        <dbReference type="Google" id="ProtNLM"/>
    </source>
</evidence>
<feature type="chain" id="PRO_5037226203" description="DKNYY family protein" evidence="1">
    <location>
        <begin position="24"/>
        <end position="234"/>
    </location>
</feature>
<sequence length="234" mass="27230">MSYTYATRMKKLFPFLMILLCFACEQEPVEPVELGYEYMPLEEGRFWVYGVNETVVYGEDDIESSYFFYQDHISHSYLNQEGRLVYTVSRSKSSDQLSWESHSTYTLQIKNNALIRLQDNLNKIPLVFPVASASLWDGNAYNVFPIDDYQMQTPGPFTIEGNTYNNAVKIIQQEEDDLITIRDNRFEVYAFGVGMIEQYIETLTYCSRNDCLGEQIIESGRLSHLELITHGKYQ</sequence>
<accession>A0A918PQ15</accession>
<feature type="signal peptide" evidence="1">
    <location>
        <begin position="1"/>
        <end position="23"/>
    </location>
</feature>
<keyword evidence="3" id="KW-1185">Reference proteome</keyword>
<dbReference type="EMBL" id="BMWX01000001">
    <property type="protein sequence ID" value="GGZ17389.1"/>
    <property type="molecule type" value="Genomic_DNA"/>
</dbReference>
<proteinExistence type="predicted"/>
<dbReference type="Proteomes" id="UP000619457">
    <property type="component" value="Unassembled WGS sequence"/>
</dbReference>